<comment type="caution">
    <text evidence="2">The sequence shown here is derived from an EMBL/GenBank/DDBJ whole genome shotgun (WGS) entry which is preliminary data.</text>
</comment>
<feature type="signal peptide" evidence="1">
    <location>
        <begin position="1"/>
        <end position="21"/>
    </location>
</feature>
<name>A0A401GH72_9APHY</name>
<keyword evidence="1" id="KW-0732">Signal</keyword>
<dbReference type="EMBL" id="BFAD01000003">
    <property type="protein sequence ID" value="GBE81475.1"/>
    <property type="molecule type" value="Genomic_DNA"/>
</dbReference>
<gene>
    <name evidence="2" type="ORF">SCP_0312040</name>
</gene>
<sequence>MRSTIAVSALLVAASAAPSLALPIAPASGSEALNWYKLGNAASTVGKTLLHLREEDALVARADAGSEAINWSSFHPTPFGPAVVREDALIARAAPAGSEAINWKKLGGFASTVGKTLLSLREDPIVARAFEDELLARADAGSEAINWGAAYLFHPLREVDPILARALEDELLARAGGSEAINWHDVGQGPIHDVREEELLARTETEGSEAINWHSVGHNLKEFGQGLIHDAREDELIARGFVWSELD</sequence>
<evidence type="ECO:0000313" key="2">
    <source>
        <dbReference type="EMBL" id="GBE81475.1"/>
    </source>
</evidence>
<dbReference type="InParanoid" id="A0A401GH72"/>
<accession>A0A401GH72</accession>
<keyword evidence="3" id="KW-1185">Reference proteome</keyword>
<dbReference type="GeneID" id="38778392"/>
<protein>
    <submittedName>
        <fullName evidence="2">Uncharacterized protein</fullName>
    </submittedName>
</protein>
<dbReference type="Proteomes" id="UP000287166">
    <property type="component" value="Unassembled WGS sequence"/>
</dbReference>
<proteinExistence type="predicted"/>
<reference evidence="2 3" key="1">
    <citation type="journal article" date="2018" name="Sci. Rep.">
        <title>Genome sequence of the cauliflower mushroom Sparassis crispa (Hanabiratake) and its association with beneficial usage.</title>
        <authorList>
            <person name="Kiyama R."/>
            <person name="Furutani Y."/>
            <person name="Kawaguchi K."/>
            <person name="Nakanishi T."/>
        </authorList>
    </citation>
    <scope>NUCLEOTIDE SEQUENCE [LARGE SCALE GENOMIC DNA]</scope>
</reference>
<dbReference type="STRING" id="139825.A0A401GH72"/>
<evidence type="ECO:0000256" key="1">
    <source>
        <dbReference type="SAM" id="SignalP"/>
    </source>
</evidence>
<feature type="chain" id="PRO_5019185368" evidence="1">
    <location>
        <begin position="22"/>
        <end position="247"/>
    </location>
</feature>
<dbReference type="AlphaFoldDB" id="A0A401GH72"/>
<organism evidence="2 3">
    <name type="scientific">Sparassis crispa</name>
    <dbReference type="NCBI Taxonomy" id="139825"/>
    <lineage>
        <taxon>Eukaryota</taxon>
        <taxon>Fungi</taxon>
        <taxon>Dikarya</taxon>
        <taxon>Basidiomycota</taxon>
        <taxon>Agaricomycotina</taxon>
        <taxon>Agaricomycetes</taxon>
        <taxon>Polyporales</taxon>
        <taxon>Sparassidaceae</taxon>
        <taxon>Sparassis</taxon>
    </lineage>
</organism>
<dbReference type="RefSeq" id="XP_027612388.1">
    <property type="nucleotide sequence ID" value="XM_027756587.1"/>
</dbReference>
<evidence type="ECO:0000313" key="3">
    <source>
        <dbReference type="Proteomes" id="UP000287166"/>
    </source>
</evidence>